<evidence type="ECO:0000256" key="3">
    <source>
        <dbReference type="ARBA" id="ARBA00022764"/>
    </source>
</evidence>
<comment type="subcellular location">
    <subcellularLocation>
        <location evidence="1 4">Periplasm</location>
    </subcellularLocation>
</comment>
<proteinExistence type="inferred from homology"/>
<dbReference type="Gene3D" id="3.90.1210.10">
    <property type="entry name" value="Antifreeze-like/N-acetylneuraminic acid synthase C-terminal domain"/>
    <property type="match status" value="1"/>
</dbReference>
<organism evidence="6 7">
    <name type="scientific">Pollutimonas bauzanensis</name>
    <dbReference type="NCBI Taxonomy" id="658167"/>
    <lineage>
        <taxon>Bacteria</taxon>
        <taxon>Pseudomonadati</taxon>
        <taxon>Pseudomonadota</taxon>
        <taxon>Betaproteobacteria</taxon>
        <taxon>Burkholderiales</taxon>
        <taxon>Alcaligenaceae</taxon>
        <taxon>Pollutimonas</taxon>
    </lineage>
</organism>
<keyword evidence="6" id="KW-0966">Cell projection</keyword>
<dbReference type="PROSITE" id="PS51257">
    <property type="entry name" value="PROKAR_LIPOPROTEIN"/>
    <property type="match status" value="1"/>
</dbReference>
<keyword evidence="3 4" id="KW-0574">Periplasm</keyword>
<name>A0A1M5Z4X5_9BURK</name>
<sequence length="236" mass="24418">MLKFSAIPTLLAAGLLAGAACAAPAGAALPAQDPAQVADVVERFLAGQAGSYPGAAHIIVEAPRIDRQAACDQLQAFLPSGQRLRSRMTVGVRCMAPEAWTSYVQANLSIQGFYYVANHNIQAGDTLTLSDLTGREGDLLRLNGGVVFDPSQAIGYIAAQRIPAGGIVKSSALRNPDSIQRGQKVRTEARGPGFVATGEGQAMQGGAPGTQIQVKSSSGQIVSGTVLNSNTVQVMM</sequence>
<keyword evidence="4" id="KW-1005">Bacterial flagellum biogenesis</keyword>
<dbReference type="EMBL" id="FQXE01000012">
    <property type="protein sequence ID" value="SHI19241.1"/>
    <property type="molecule type" value="Genomic_DNA"/>
</dbReference>
<dbReference type="GO" id="GO:0042597">
    <property type="term" value="C:periplasmic space"/>
    <property type="evidence" value="ECO:0007669"/>
    <property type="project" value="UniProtKB-SubCell"/>
</dbReference>
<evidence type="ECO:0000313" key="7">
    <source>
        <dbReference type="Proteomes" id="UP000184226"/>
    </source>
</evidence>
<dbReference type="SMART" id="SM00858">
    <property type="entry name" value="SAF"/>
    <property type="match status" value="1"/>
</dbReference>
<keyword evidence="6" id="KW-0969">Cilium</keyword>
<reference evidence="6 7" key="1">
    <citation type="submission" date="2016-11" db="EMBL/GenBank/DDBJ databases">
        <authorList>
            <person name="Jaros S."/>
            <person name="Januszkiewicz K."/>
            <person name="Wedrychowicz H."/>
        </authorList>
    </citation>
    <scope>NUCLEOTIDE SEQUENCE [LARGE SCALE GENOMIC DNA]</scope>
    <source>
        <strain evidence="6 7">CGMCC 1.10190</strain>
    </source>
</reference>
<keyword evidence="2 4" id="KW-0732">Signal</keyword>
<dbReference type="Gene3D" id="2.30.30.760">
    <property type="match status" value="1"/>
</dbReference>
<dbReference type="PANTHER" id="PTHR36307">
    <property type="entry name" value="FLAGELLA BASAL BODY P-RING FORMATION PROTEIN FLGA"/>
    <property type="match status" value="1"/>
</dbReference>
<evidence type="ECO:0000256" key="4">
    <source>
        <dbReference type="RuleBase" id="RU362063"/>
    </source>
</evidence>
<dbReference type="Proteomes" id="UP000184226">
    <property type="component" value="Unassembled WGS sequence"/>
</dbReference>
<dbReference type="OrthoDB" id="8561436at2"/>
<protein>
    <recommendedName>
        <fullName evidence="4">Flagella basal body P-ring formation protein FlgA</fullName>
    </recommendedName>
</protein>
<dbReference type="InterPro" id="IPR017585">
    <property type="entry name" value="SAF_FlgA"/>
</dbReference>
<dbReference type="NCBIfam" id="TIGR03170">
    <property type="entry name" value="flgA_cterm"/>
    <property type="match status" value="1"/>
</dbReference>
<dbReference type="Pfam" id="PF17656">
    <property type="entry name" value="ChapFlgA_N"/>
    <property type="match status" value="1"/>
</dbReference>
<accession>A0A1M5Z4X5</accession>
<evidence type="ECO:0000256" key="1">
    <source>
        <dbReference type="ARBA" id="ARBA00004418"/>
    </source>
</evidence>
<comment type="function">
    <text evidence="4">Involved in the assembly process of the P-ring formation. It may associate with FlgF on the rod constituting a structure essential for the P-ring assembly or may act as a modulator protein for the P-ring assembly.</text>
</comment>
<feature type="domain" description="SAF" evidence="5">
    <location>
        <begin position="112"/>
        <end position="174"/>
    </location>
</feature>
<gene>
    <name evidence="6" type="ORF">SAMN04488135_11288</name>
</gene>
<dbReference type="STRING" id="658167.SAMN04488135_11288"/>
<dbReference type="PANTHER" id="PTHR36307:SF1">
    <property type="entry name" value="FLAGELLA BASAL BODY P-RING FORMATION PROTEIN FLGA"/>
    <property type="match status" value="1"/>
</dbReference>
<feature type="chain" id="PRO_5011809674" description="Flagella basal body P-ring formation protein FlgA" evidence="4">
    <location>
        <begin position="28"/>
        <end position="236"/>
    </location>
</feature>
<keyword evidence="7" id="KW-1185">Reference proteome</keyword>
<evidence type="ECO:0000313" key="6">
    <source>
        <dbReference type="EMBL" id="SHI19241.1"/>
    </source>
</evidence>
<dbReference type="InterPro" id="IPR039246">
    <property type="entry name" value="Flagellar_FlgA"/>
</dbReference>
<dbReference type="Pfam" id="PF13144">
    <property type="entry name" value="ChapFlgA"/>
    <property type="match status" value="1"/>
</dbReference>
<keyword evidence="6" id="KW-0282">Flagellum</keyword>
<dbReference type="RefSeq" id="WP_073106614.1">
    <property type="nucleotide sequence ID" value="NZ_FQXE01000012.1"/>
</dbReference>
<dbReference type="InterPro" id="IPR041231">
    <property type="entry name" value="FlgA_N"/>
</dbReference>
<dbReference type="InterPro" id="IPR013974">
    <property type="entry name" value="SAF"/>
</dbReference>
<feature type="signal peptide" evidence="4">
    <location>
        <begin position="1"/>
        <end position="27"/>
    </location>
</feature>
<dbReference type="CDD" id="cd11614">
    <property type="entry name" value="SAF_CpaB_FlgA_like"/>
    <property type="match status" value="1"/>
</dbReference>
<evidence type="ECO:0000256" key="2">
    <source>
        <dbReference type="ARBA" id="ARBA00022729"/>
    </source>
</evidence>
<dbReference type="AlphaFoldDB" id="A0A1M5Z4X5"/>
<evidence type="ECO:0000259" key="5">
    <source>
        <dbReference type="SMART" id="SM00858"/>
    </source>
</evidence>
<dbReference type="GO" id="GO:0044780">
    <property type="term" value="P:bacterial-type flagellum assembly"/>
    <property type="evidence" value="ECO:0007669"/>
    <property type="project" value="InterPro"/>
</dbReference>
<comment type="similarity">
    <text evidence="4">Belongs to the FlgA family.</text>
</comment>